<accession>A0AB39SA85</accession>
<keyword evidence="6" id="KW-1133">Transmembrane helix</keyword>
<protein>
    <recommendedName>
        <fullName evidence="8">Gram-positive cocci surface proteins LPxTG domain-containing protein</fullName>
    </recommendedName>
</protein>
<dbReference type="PROSITE" id="PS51318">
    <property type="entry name" value="TAT"/>
    <property type="match status" value="1"/>
</dbReference>
<evidence type="ECO:0000256" key="3">
    <source>
        <dbReference type="ARBA" id="ARBA00022729"/>
    </source>
</evidence>
<keyword evidence="1" id="KW-0134">Cell wall</keyword>
<keyword evidence="3 7" id="KW-0732">Signal</keyword>
<evidence type="ECO:0000313" key="9">
    <source>
        <dbReference type="EMBL" id="XDQ62269.1"/>
    </source>
</evidence>
<dbReference type="PROSITE" id="PS50847">
    <property type="entry name" value="GRAM_POS_ANCHORING"/>
    <property type="match status" value="1"/>
</dbReference>
<feature type="domain" description="Gram-positive cocci surface proteins LPxTG" evidence="8">
    <location>
        <begin position="392"/>
        <end position="428"/>
    </location>
</feature>
<evidence type="ECO:0000256" key="1">
    <source>
        <dbReference type="ARBA" id="ARBA00022512"/>
    </source>
</evidence>
<evidence type="ECO:0000256" key="2">
    <source>
        <dbReference type="ARBA" id="ARBA00022525"/>
    </source>
</evidence>
<gene>
    <name evidence="9" type="ORF">AB5J50_16395</name>
</gene>
<feature type="signal peptide" evidence="7">
    <location>
        <begin position="1"/>
        <end position="33"/>
    </location>
</feature>
<feature type="region of interest" description="Disordered" evidence="5">
    <location>
        <begin position="311"/>
        <end position="401"/>
    </location>
</feature>
<proteinExistence type="predicted"/>
<keyword evidence="2" id="KW-0964">Secreted</keyword>
<feature type="compositionally biased region" description="Low complexity" evidence="5">
    <location>
        <begin position="369"/>
        <end position="401"/>
    </location>
</feature>
<feature type="transmembrane region" description="Helical" evidence="6">
    <location>
        <begin position="401"/>
        <end position="421"/>
    </location>
</feature>
<feature type="compositionally biased region" description="Basic and acidic residues" evidence="5">
    <location>
        <begin position="311"/>
        <end position="320"/>
    </location>
</feature>
<evidence type="ECO:0000256" key="7">
    <source>
        <dbReference type="SAM" id="SignalP"/>
    </source>
</evidence>
<dbReference type="EMBL" id="CP163440">
    <property type="protein sequence ID" value="XDQ62269.1"/>
    <property type="molecule type" value="Genomic_DNA"/>
</dbReference>
<evidence type="ECO:0000259" key="8">
    <source>
        <dbReference type="PROSITE" id="PS50847"/>
    </source>
</evidence>
<evidence type="ECO:0000256" key="5">
    <source>
        <dbReference type="SAM" id="MobiDB-lite"/>
    </source>
</evidence>
<dbReference type="AlphaFoldDB" id="A0AB39SA85"/>
<name>A0AB39SA85_9ACTN</name>
<evidence type="ECO:0000256" key="6">
    <source>
        <dbReference type="SAM" id="Phobius"/>
    </source>
</evidence>
<feature type="chain" id="PRO_5044297303" description="Gram-positive cocci surface proteins LPxTG domain-containing protein" evidence="7">
    <location>
        <begin position="34"/>
        <end position="428"/>
    </location>
</feature>
<keyword evidence="4" id="KW-0572">Peptidoglycan-anchor</keyword>
<keyword evidence="6" id="KW-0472">Membrane</keyword>
<dbReference type="InterPro" id="IPR019931">
    <property type="entry name" value="LPXTG_anchor"/>
</dbReference>
<sequence length="428" mass="42727">MLRTASDRHMLRKTAGAIGAVALAALGSAPAAAADDPQPGLALSPVSVTDGIKPGSSFEVPLAFTNKGSAALDKVWLSYNVTRGLAHTELPSNCLRYEIHSYDEAPSYSDAVCEFDQTVEPGVVYAPEKTLTLKAQDWVLYDKLRVAVTSYNSGGDDGAEAPVRGTGPAVKLVEQPGATPGAGNADHPDWDAADVEITADNTADFQVTGGKLTGRVGDTVSLNAKFTNAGPGWVLKPGGHSVSKVLIDMPAGTTVTKASGYCTKVGSGSYECGTSQSWLNEGQVTPYDFTLKINKVVSGAKGSVALDTESRPFDENKANDTADITLDVTGDGSTSGTGSTGGGGSTSSTGGSGTTSTGGSGTTGGSTTGGSSTTGTSGTSGTSTSSTGGGDLASTGSGSTLPLAGAAAAALVAGTGAVVLVRRRAARR</sequence>
<feature type="compositionally biased region" description="Gly residues" evidence="5">
    <location>
        <begin position="333"/>
        <end position="368"/>
    </location>
</feature>
<dbReference type="InterPro" id="IPR006311">
    <property type="entry name" value="TAT_signal"/>
</dbReference>
<reference evidence="9" key="1">
    <citation type="submission" date="2024-07" db="EMBL/GenBank/DDBJ databases">
        <authorList>
            <person name="Yu S.T."/>
        </authorList>
    </citation>
    <scope>NUCLEOTIDE SEQUENCE</scope>
    <source>
        <strain evidence="9">R35</strain>
    </source>
</reference>
<evidence type="ECO:0000256" key="4">
    <source>
        <dbReference type="ARBA" id="ARBA00023088"/>
    </source>
</evidence>
<organism evidence="9">
    <name type="scientific">Streptomyces sp. R35</name>
    <dbReference type="NCBI Taxonomy" id="3238630"/>
    <lineage>
        <taxon>Bacteria</taxon>
        <taxon>Bacillati</taxon>
        <taxon>Actinomycetota</taxon>
        <taxon>Actinomycetes</taxon>
        <taxon>Kitasatosporales</taxon>
        <taxon>Streptomycetaceae</taxon>
        <taxon>Streptomyces</taxon>
    </lineage>
</organism>
<keyword evidence="6" id="KW-0812">Transmembrane</keyword>
<dbReference type="RefSeq" id="WP_369258737.1">
    <property type="nucleotide sequence ID" value="NZ_CP163440.1"/>
</dbReference>